<feature type="region of interest" description="Disordered" evidence="4">
    <location>
        <begin position="488"/>
        <end position="510"/>
    </location>
</feature>
<gene>
    <name evidence="6" type="ORF">SAMN04489708_107133</name>
</gene>
<dbReference type="InterPro" id="IPR006047">
    <property type="entry name" value="GH13_cat_dom"/>
</dbReference>
<evidence type="ECO:0000256" key="4">
    <source>
        <dbReference type="SAM" id="MobiDB-lite"/>
    </source>
</evidence>
<dbReference type="OrthoDB" id="9800174at2"/>
<dbReference type="Pfam" id="PF02922">
    <property type="entry name" value="CBM_48"/>
    <property type="match status" value="1"/>
</dbReference>
<dbReference type="InterPro" id="IPR014756">
    <property type="entry name" value="Ig_E-set"/>
</dbReference>
<dbReference type="NCBIfam" id="TIGR02100">
    <property type="entry name" value="glgX_debranch"/>
    <property type="match status" value="1"/>
</dbReference>
<dbReference type="Gene3D" id="2.60.40.1180">
    <property type="entry name" value="Golgi alpha-mannosidase II"/>
    <property type="match status" value="1"/>
</dbReference>
<dbReference type="InterPro" id="IPR013780">
    <property type="entry name" value="Glyco_hydro_b"/>
</dbReference>
<keyword evidence="2" id="KW-0378">Hydrolase</keyword>
<evidence type="ECO:0000256" key="2">
    <source>
        <dbReference type="ARBA" id="ARBA00022801"/>
    </source>
</evidence>
<feature type="domain" description="Glycosyl hydrolase family 13 catalytic" evidence="5">
    <location>
        <begin position="181"/>
        <end position="591"/>
    </location>
</feature>
<dbReference type="RefSeq" id="WP_092833362.1">
    <property type="nucleotide sequence ID" value="NZ_CP028290.1"/>
</dbReference>
<dbReference type="InterPro" id="IPR013783">
    <property type="entry name" value="Ig-like_fold"/>
</dbReference>
<dbReference type="SMART" id="SM00642">
    <property type="entry name" value="Aamy"/>
    <property type="match status" value="1"/>
</dbReference>
<feature type="region of interest" description="Disordered" evidence="4">
    <location>
        <begin position="1"/>
        <end position="32"/>
    </location>
</feature>
<keyword evidence="3" id="KW-0326">Glycosidase</keyword>
<dbReference type="InterPro" id="IPR044505">
    <property type="entry name" value="GlgX_Isoamylase_N_E_set"/>
</dbReference>
<dbReference type="Pfam" id="PF00128">
    <property type="entry name" value="Alpha-amylase"/>
    <property type="match status" value="1"/>
</dbReference>
<evidence type="ECO:0000256" key="3">
    <source>
        <dbReference type="ARBA" id="ARBA00023295"/>
    </source>
</evidence>
<dbReference type="SUPFAM" id="SSF51445">
    <property type="entry name" value="(Trans)glycosidases"/>
    <property type="match status" value="1"/>
</dbReference>
<accession>A0A1H0Q0H1</accession>
<dbReference type="GO" id="GO:0004135">
    <property type="term" value="F:amylo-alpha-1,6-glucosidase activity"/>
    <property type="evidence" value="ECO:0007669"/>
    <property type="project" value="InterPro"/>
</dbReference>
<evidence type="ECO:0000313" key="6">
    <source>
        <dbReference type="EMBL" id="SDP10814.1"/>
    </source>
</evidence>
<evidence type="ECO:0000256" key="1">
    <source>
        <dbReference type="ARBA" id="ARBA00008061"/>
    </source>
</evidence>
<evidence type="ECO:0000313" key="7">
    <source>
        <dbReference type="Proteomes" id="UP000199317"/>
    </source>
</evidence>
<dbReference type="AlphaFoldDB" id="A0A1H0Q0H1"/>
<evidence type="ECO:0000259" key="5">
    <source>
        <dbReference type="SMART" id="SM00642"/>
    </source>
</evidence>
<dbReference type="Gene3D" id="3.20.20.80">
    <property type="entry name" value="Glycosidases"/>
    <property type="match status" value="1"/>
</dbReference>
<dbReference type="SUPFAM" id="SSF81296">
    <property type="entry name" value="E set domains"/>
    <property type="match status" value="1"/>
</dbReference>
<organism evidence="6 7">
    <name type="scientific">Paracidovorax cattleyae</name>
    <dbReference type="NCBI Taxonomy" id="80868"/>
    <lineage>
        <taxon>Bacteria</taxon>
        <taxon>Pseudomonadati</taxon>
        <taxon>Pseudomonadota</taxon>
        <taxon>Betaproteobacteria</taxon>
        <taxon>Burkholderiales</taxon>
        <taxon>Comamonadaceae</taxon>
        <taxon>Paracidovorax</taxon>
    </lineage>
</organism>
<name>A0A1H0Q0H1_9BURK</name>
<comment type="similarity">
    <text evidence="1">Belongs to the glycosyl hydrolase 13 family.</text>
</comment>
<keyword evidence="7" id="KW-1185">Reference proteome</keyword>
<protein>
    <submittedName>
        <fullName evidence="6">Isoamylase</fullName>
    </submittedName>
</protein>
<dbReference type="GO" id="GO:0005980">
    <property type="term" value="P:glycogen catabolic process"/>
    <property type="evidence" value="ECO:0007669"/>
    <property type="project" value="InterPro"/>
</dbReference>
<proteinExistence type="inferred from homology"/>
<dbReference type="CDD" id="cd02856">
    <property type="entry name" value="E_set_GDE_Isoamylase_N"/>
    <property type="match status" value="1"/>
</dbReference>
<dbReference type="PANTHER" id="PTHR43002">
    <property type="entry name" value="GLYCOGEN DEBRANCHING ENZYME"/>
    <property type="match status" value="1"/>
</dbReference>
<reference evidence="7" key="1">
    <citation type="submission" date="2016-10" db="EMBL/GenBank/DDBJ databases">
        <authorList>
            <person name="Varghese N."/>
            <person name="Submissions S."/>
        </authorList>
    </citation>
    <scope>NUCLEOTIDE SEQUENCE [LARGE SCALE GENOMIC DNA]</scope>
    <source>
        <strain evidence="7">DSM 17101</strain>
    </source>
</reference>
<dbReference type="Proteomes" id="UP000199317">
    <property type="component" value="Unassembled WGS sequence"/>
</dbReference>
<dbReference type="EMBL" id="FNJL01000007">
    <property type="protein sequence ID" value="SDP10814.1"/>
    <property type="molecule type" value="Genomic_DNA"/>
</dbReference>
<dbReference type="CDD" id="cd11326">
    <property type="entry name" value="AmyAc_Glg_debranch"/>
    <property type="match status" value="1"/>
</dbReference>
<sequence>MKAGDAAPHMTSRRPRATRHVAEAGRPLPLGATADRNGVNFAVHAPGAERVEVCLFADGENETQRIALPAFTAGTWHGHVKGLKPGQRYGLRVHGPYAPAQGQRFNPAKLLIDPHARALDRPVLGADDQFGYELGHEDEDDAISGVDNGATAPKAIVVRSRFDWGDDAPPRVPPSKTVFYEMHVKGFTQTLSGVPEAQRGTYAGLGSEAAVAYLKGLGVTSVELLPVQAFVDDKRLVDAGLANYWGYNTIAFFAPEPRYAASRGDGGTDEFKGMVKALHAAGIEVILDVVYNHTAEGNHLGPTLSLKGIDNAAYYRLSPEDPRFYVDYTGTGNTVDTSSPAALRLVMDSLRYWVTEMHVDGFRFDLACSLGRDVSGAFTHRAAFFAAVAQDPVLSCVKLIAEPWDLGPDGYQVGGFPDGWVEWNGRYRDVVRDYWRGTDGSLPAFAACLCGSADILEARRRPATDSVNIVTVHDGFTLADLVSYNEKHNEANQEDSRDGENHNRSWNCGAEGPTEDTAILALRERQMRNFLATLFVSHGTPLLLGGDEHARTQQGNNNGYCQDSPLSWYDWEHAGRNDAQRRFTAALISLRTELPALRTAVADGGRADCVGVHWHSVWGLPMTPEEWDDPQSRCVAALMEADADGCAALVLFNATGEDATFTLPQEEGGRSWTVRVDTRTADVPPADTAPVASGSQYVLPGHAMAILTALGASGDPAP</sequence>
<dbReference type="InterPro" id="IPR004193">
    <property type="entry name" value="Glyco_hydro_13_N"/>
</dbReference>
<dbReference type="InterPro" id="IPR011837">
    <property type="entry name" value="Glycogen_debranch_GlgX"/>
</dbReference>
<dbReference type="SUPFAM" id="SSF51011">
    <property type="entry name" value="Glycosyl hydrolase domain"/>
    <property type="match status" value="1"/>
</dbReference>
<feature type="compositionally biased region" description="Basic and acidic residues" evidence="4">
    <location>
        <begin position="488"/>
        <end position="503"/>
    </location>
</feature>
<dbReference type="InterPro" id="IPR017853">
    <property type="entry name" value="GH"/>
</dbReference>
<dbReference type="Gene3D" id="2.60.40.10">
    <property type="entry name" value="Immunoglobulins"/>
    <property type="match status" value="1"/>
</dbReference>